<organism evidence="1 2">
    <name type="scientific">Candidatus Giovannonibacteria bacterium RIFCSPHIGHO2_12_44_12</name>
    <dbReference type="NCBI Taxonomy" id="1798340"/>
    <lineage>
        <taxon>Bacteria</taxon>
        <taxon>Candidatus Giovannoniibacteriota</taxon>
    </lineage>
</organism>
<accession>A0A1F5WXN5</accession>
<evidence type="ECO:0000313" key="1">
    <source>
        <dbReference type="EMBL" id="OGF80412.1"/>
    </source>
</evidence>
<dbReference type="InterPro" id="IPR010921">
    <property type="entry name" value="Trp_repressor/repl_initiator"/>
</dbReference>
<comment type="caution">
    <text evidence="1">The sequence shown here is derived from an EMBL/GenBank/DDBJ whole genome shotgun (WGS) entry which is preliminary data.</text>
</comment>
<reference evidence="1 2" key="1">
    <citation type="journal article" date="2016" name="Nat. Commun.">
        <title>Thousands of microbial genomes shed light on interconnected biogeochemical processes in an aquifer system.</title>
        <authorList>
            <person name="Anantharaman K."/>
            <person name="Brown C.T."/>
            <person name="Hug L.A."/>
            <person name="Sharon I."/>
            <person name="Castelle C.J."/>
            <person name="Probst A.J."/>
            <person name="Thomas B.C."/>
            <person name="Singh A."/>
            <person name="Wilkins M.J."/>
            <person name="Karaoz U."/>
            <person name="Brodie E.L."/>
            <person name="Williams K.H."/>
            <person name="Hubbard S.S."/>
            <person name="Banfield J.F."/>
        </authorList>
    </citation>
    <scope>NUCLEOTIDE SEQUENCE [LARGE SCALE GENOMIC DNA]</scope>
</reference>
<dbReference type="SUPFAM" id="SSF48295">
    <property type="entry name" value="TrpR-like"/>
    <property type="match status" value="1"/>
</dbReference>
<dbReference type="GO" id="GO:0043565">
    <property type="term" value="F:sequence-specific DNA binding"/>
    <property type="evidence" value="ECO:0007669"/>
    <property type="project" value="InterPro"/>
</dbReference>
<evidence type="ECO:0000313" key="2">
    <source>
        <dbReference type="Proteomes" id="UP000178299"/>
    </source>
</evidence>
<dbReference type="InterPro" id="IPR000831">
    <property type="entry name" value="Trp_repress"/>
</dbReference>
<dbReference type="Gene3D" id="1.10.1270.10">
    <property type="entry name" value="TrpR-like"/>
    <property type="match status" value="1"/>
</dbReference>
<dbReference type="InterPro" id="IPR038116">
    <property type="entry name" value="TrpR-like_sf"/>
</dbReference>
<name>A0A1F5WXN5_9BACT</name>
<dbReference type="Pfam" id="PF01371">
    <property type="entry name" value="Trp_repressor"/>
    <property type="match status" value="1"/>
</dbReference>
<protein>
    <submittedName>
        <fullName evidence="1">Uncharacterized protein</fullName>
    </submittedName>
</protein>
<dbReference type="Proteomes" id="UP000178299">
    <property type="component" value="Unassembled WGS sequence"/>
</dbReference>
<sequence>MIYHHSMPHISKRRIKRKIYKKLNDNLVNVFLNFHSKSDVAHLVNDLLTYTERIMVSKRIAIILMLNEGYSFRAIESALKVTLQTVLRFWKMKKKGRFGSLAKKTAKGGDLWKDLENILQAGLPPRGRGRWKHVFDAMGKADRVSRSIYRRL</sequence>
<dbReference type="GO" id="GO:0003700">
    <property type="term" value="F:DNA-binding transcription factor activity"/>
    <property type="evidence" value="ECO:0007669"/>
    <property type="project" value="InterPro"/>
</dbReference>
<proteinExistence type="predicted"/>
<dbReference type="EMBL" id="MFHS01000047">
    <property type="protein sequence ID" value="OGF80412.1"/>
    <property type="molecule type" value="Genomic_DNA"/>
</dbReference>
<dbReference type="AlphaFoldDB" id="A0A1F5WXN5"/>
<gene>
    <name evidence="1" type="ORF">A2W48_02510</name>
</gene>